<accession>A0AAD8YXK8</accession>
<protein>
    <submittedName>
        <fullName evidence="3">Uncharacterized protein</fullName>
    </submittedName>
</protein>
<keyword evidence="2" id="KW-1133">Transmembrane helix</keyword>
<feature type="compositionally biased region" description="Polar residues" evidence="1">
    <location>
        <begin position="121"/>
        <end position="138"/>
    </location>
</feature>
<feature type="region of interest" description="Disordered" evidence="1">
    <location>
        <begin position="121"/>
        <end position="217"/>
    </location>
</feature>
<evidence type="ECO:0000313" key="4">
    <source>
        <dbReference type="Proteomes" id="UP001239994"/>
    </source>
</evidence>
<comment type="caution">
    <text evidence="3">The sequence shown here is derived from an EMBL/GenBank/DDBJ whole genome shotgun (WGS) entry which is preliminary data.</text>
</comment>
<keyword evidence="4" id="KW-1185">Reference proteome</keyword>
<reference evidence="3" key="1">
    <citation type="submission" date="2023-03" db="EMBL/GenBank/DDBJ databases">
        <title>Electrophorus voltai genome.</title>
        <authorList>
            <person name="Bian C."/>
        </authorList>
    </citation>
    <scope>NUCLEOTIDE SEQUENCE</scope>
    <source>
        <strain evidence="3">CB-2022</strain>
        <tissue evidence="3">Muscle</tissue>
    </source>
</reference>
<dbReference type="AlphaFoldDB" id="A0AAD8YXK8"/>
<feature type="compositionally biased region" description="Acidic residues" evidence="1">
    <location>
        <begin position="199"/>
        <end position="217"/>
    </location>
</feature>
<dbReference type="Proteomes" id="UP001239994">
    <property type="component" value="Unassembled WGS sequence"/>
</dbReference>
<feature type="region of interest" description="Disordered" evidence="1">
    <location>
        <begin position="66"/>
        <end position="103"/>
    </location>
</feature>
<organism evidence="3 4">
    <name type="scientific">Electrophorus voltai</name>
    <dbReference type="NCBI Taxonomy" id="2609070"/>
    <lineage>
        <taxon>Eukaryota</taxon>
        <taxon>Metazoa</taxon>
        <taxon>Chordata</taxon>
        <taxon>Craniata</taxon>
        <taxon>Vertebrata</taxon>
        <taxon>Euteleostomi</taxon>
        <taxon>Actinopterygii</taxon>
        <taxon>Neopterygii</taxon>
        <taxon>Teleostei</taxon>
        <taxon>Ostariophysi</taxon>
        <taxon>Gymnotiformes</taxon>
        <taxon>Gymnotoidei</taxon>
        <taxon>Gymnotidae</taxon>
        <taxon>Electrophorus</taxon>
    </lineage>
</organism>
<sequence length="217" mass="24281">SFDNTPMTAKIALQVMSSFQKFLLLVIAGVIITTSITVAVFIFINFCIKKKAAKFKIRSESNSYTNRSNIQSTLKSPEAKAPPLPSRDQFLSEDSDSHNYEDMDTLPDCLKVEEETKCLQQTPNFHSPNTWKNSQDEISTSEDYDDIDKPDHGAFKSHEDLTSLPDYVDLEDDTPVFPLQSLPLADNAKCEDSQSASDSYDDIDQLESAGEDYDEVG</sequence>
<feature type="non-terminal residue" evidence="3">
    <location>
        <position position="217"/>
    </location>
</feature>
<gene>
    <name evidence="3" type="ORF">P4O66_016057</name>
</gene>
<proteinExistence type="predicted"/>
<feature type="compositionally biased region" description="Polar residues" evidence="1">
    <location>
        <begin position="66"/>
        <end position="75"/>
    </location>
</feature>
<keyword evidence="2" id="KW-0812">Transmembrane</keyword>
<name>A0AAD8YXK8_9TELE</name>
<feature type="compositionally biased region" description="Basic and acidic residues" evidence="1">
    <location>
        <begin position="147"/>
        <end position="161"/>
    </location>
</feature>
<evidence type="ECO:0000256" key="1">
    <source>
        <dbReference type="SAM" id="MobiDB-lite"/>
    </source>
</evidence>
<evidence type="ECO:0000313" key="3">
    <source>
        <dbReference type="EMBL" id="KAK1787565.1"/>
    </source>
</evidence>
<keyword evidence="2" id="KW-0472">Membrane</keyword>
<dbReference type="EMBL" id="JAROKS010000023">
    <property type="protein sequence ID" value="KAK1787565.1"/>
    <property type="molecule type" value="Genomic_DNA"/>
</dbReference>
<feature type="transmembrane region" description="Helical" evidence="2">
    <location>
        <begin position="22"/>
        <end position="48"/>
    </location>
</feature>
<evidence type="ECO:0000256" key="2">
    <source>
        <dbReference type="SAM" id="Phobius"/>
    </source>
</evidence>